<dbReference type="EMBL" id="JAENGY010003642">
    <property type="protein sequence ID" value="KAG6941472.1"/>
    <property type="molecule type" value="Genomic_DNA"/>
</dbReference>
<dbReference type="Proteomes" id="UP000709295">
    <property type="component" value="Unassembled WGS sequence"/>
</dbReference>
<name>A0A8J5I1B4_9STRA</name>
<evidence type="ECO:0000313" key="2">
    <source>
        <dbReference type="EMBL" id="KAG6941472.1"/>
    </source>
</evidence>
<comment type="caution">
    <text evidence="2">The sequence shown here is derived from an EMBL/GenBank/DDBJ whole genome shotgun (WGS) entry which is preliminary data.</text>
</comment>
<gene>
    <name evidence="2" type="ORF">JG688_00018656</name>
</gene>
<accession>A0A8J5I1B4</accession>
<evidence type="ECO:0000313" key="3">
    <source>
        <dbReference type="Proteomes" id="UP000709295"/>
    </source>
</evidence>
<proteinExistence type="predicted"/>
<evidence type="ECO:0008006" key="4">
    <source>
        <dbReference type="Google" id="ProtNLM"/>
    </source>
</evidence>
<dbReference type="AlphaFoldDB" id="A0A8J5I1B4"/>
<sequence length="173" mass="20355">MLNRETILRKIFNVTELETRTRRFANQVTTDDYAASVLLQRELPVIDIQMPIRLQKKWRWASKSQVAKVVGKYAFDLAPDKLPDGYTPDVLIGIDPGVRTLSTAAYAGYLPRRQRRRQRKRRSMRGQVHSKDTRKCNAKNRYGQRIVGISTAEYYHLAEFDTKRMWNLNLRKR</sequence>
<protein>
    <recommendedName>
        <fullName evidence="4">RRXRR domain-containing protein</fullName>
    </recommendedName>
</protein>
<feature type="region of interest" description="Disordered" evidence="1">
    <location>
        <begin position="113"/>
        <end position="136"/>
    </location>
</feature>
<keyword evidence="3" id="KW-1185">Reference proteome</keyword>
<reference evidence="2" key="1">
    <citation type="submission" date="2021-01" db="EMBL/GenBank/DDBJ databases">
        <title>Phytophthora aleatoria, a newly-described species from Pinus radiata is distinct from Phytophthora cactorum isolates based on comparative genomics.</title>
        <authorList>
            <person name="Mcdougal R."/>
            <person name="Panda P."/>
            <person name="Williams N."/>
            <person name="Studholme D.J."/>
        </authorList>
    </citation>
    <scope>NUCLEOTIDE SEQUENCE</scope>
    <source>
        <strain evidence="2">NZFS 4037</strain>
    </source>
</reference>
<evidence type="ECO:0000256" key="1">
    <source>
        <dbReference type="SAM" id="MobiDB-lite"/>
    </source>
</evidence>
<organism evidence="2 3">
    <name type="scientific">Phytophthora aleatoria</name>
    <dbReference type="NCBI Taxonomy" id="2496075"/>
    <lineage>
        <taxon>Eukaryota</taxon>
        <taxon>Sar</taxon>
        <taxon>Stramenopiles</taxon>
        <taxon>Oomycota</taxon>
        <taxon>Peronosporomycetes</taxon>
        <taxon>Peronosporales</taxon>
        <taxon>Peronosporaceae</taxon>
        <taxon>Phytophthora</taxon>
    </lineage>
</organism>
<feature type="compositionally biased region" description="Basic residues" evidence="1">
    <location>
        <begin position="113"/>
        <end position="124"/>
    </location>
</feature>